<protein>
    <submittedName>
        <fullName evidence="2">Hypothetical_protein</fullName>
    </submittedName>
</protein>
<evidence type="ECO:0000313" key="3">
    <source>
        <dbReference type="Proteomes" id="UP001642409"/>
    </source>
</evidence>
<comment type="caution">
    <text evidence="1">The sequence shown here is derived from an EMBL/GenBank/DDBJ whole genome shotgun (WGS) entry which is preliminary data.</text>
</comment>
<evidence type="ECO:0000313" key="1">
    <source>
        <dbReference type="EMBL" id="CAI9977917.1"/>
    </source>
</evidence>
<dbReference type="Proteomes" id="UP001642409">
    <property type="component" value="Unassembled WGS sequence"/>
</dbReference>
<sequence>MYKARNPGTHLNQTFHSTPSYHFTLLNHIQLVFTLLYQTLIPFHTTKSNPNSIHILESEEPGDSRSALRTHTNPLSTTLNHTLEQRSWKCGLYTFITQTTHISLLLHFVHQSATSSATQSATSKATSSATRKASSKFFFKGLGERTRMRRRRRSRQRSCEADVSEYESVYIKLQLFTLFYHIINMPSLKEIHHSKQITKRNERINQHIEEVKSKRQHLKPITIIDDEPNDLPLIAPFTITQEIIQKSNEIPILRYQPEERIKVDQSVIDKCVPLKKYGKYTFNDLWIDPTSLQLYQHRIQLERIQQREGNSYTCFRVHVKVQPTVVSTTISLKQLQLGNFN</sequence>
<dbReference type="AlphaFoldDB" id="A0AA86RJR9"/>
<name>A0AA86RJR9_9EUKA</name>
<proteinExistence type="predicted"/>
<accession>A0AA86RJR9</accession>
<keyword evidence="3" id="KW-1185">Reference proteome</keyword>
<organism evidence="1">
    <name type="scientific">Hexamita inflata</name>
    <dbReference type="NCBI Taxonomy" id="28002"/>
    <lineage>
        <taxon>Eukaryota</taxon>
        <taxon>Metamonada</taxon>
        <taxon>Diplomonadida</taxon>
        <taxon>Hexamitidae</taxon>
        <taxon>Hexamitinae</taxon>
        <taxon>Hexamita</taxon>
    </lineage>
</organism>
<reference evidence="1" key="1">
    <citation type="submission" date="2023-06" db="EMBL/GenBank/DDBJ databases">
        <authorList>
            <person name="Kurt Z."/>
        </authorList>
    </citation>
    <scope>NUCLEOTIDE SEQUENCE</scope>
</reference>
<reference evidence="2 3" key="2">
    <citation type="submission" date="2024-07" db="EMBL/GenBank/DDBJ databases">
        <authorList>
            <person name="Akdeniz Z."/>
        </authorList>
    </citation>
    <scope>NUCLEOTIDE SEQUENCE [LARGE SCALE GENOMIC DNA]</scope>
</reference>
<dbReference type="EMBL" id="CAXDID020000397">
    <property type="protein sequence ID" value="CAL6086951.1"/>
    <property type="molecule type" value="Genomic_DNA"/>
</dbReference>
<dbReference type="EMBL" id="CATOUU010001181">
    <property type="protein sequence ID" value="CAI9977917.1"/>
    <property type="molecule type" value="Genomic_DNA"/>
</dbReference>
<evidence type="ECO:0000313" key="2">
    <source>
        <dbReference type="EMBL" id="CAL6086951.1"/>
    </source>
</evidence>
<gene>
    <name evidence="2" type="ORF">HINF_LOCUS63412</name>
    <name evidence="1" type="ORF">HINF_LOCUS65562</name>
</gene>